<comment type="caution">
    <text evidence="2">The sequence shown here is derived from an EMBL/GenBank/DDBJ whole genome shotgun (WGS) entry which is preliminary data.</text>
</comment>
<evidence type="ECO:0008006" key="4">
    <source>
        <dbReference type="Google" id="ProtNLM"/>
    </source>
</evidence>
<dbReference type="Proteomes" id="UP000593560">
    <property type="component" value="Unassembled WGS sequence"/>
</dbReference>
<evidence type="ECO:0000313" key="2">
    <source>
        <dbReference type="EMBL" id="MBA0793203.1"/>
    </source>
</evidence>
<sequence length="169" mass="18879">MVISWIKLLGLPRYLYKHKILVEIRGMVGKVAKLDMNADNRARENHSMIVDNIGKKRETYRSWMLVEIKSRALTDMESNVGILPSDINESTDIRCNKGKRISNGPHQSNEIFGHNNGQLGSGALDKGQLNELGFRNMVGPVRVNSVASRSSIGHVSSSKMTNGFRIKDD</sequence>
<gene>
    <name evidence="2" type="ORF">Gohar_017621</name>
</gene>
<organism evidence="2 3">
    <name type="scientific">Gossypium harknessii</name>
    <dbReference type="NCBI Taxonomy" id="34285"/>
    <lineage>
        <taxon>Eukaryota</taxon>
        <taxon>Viridiplantae</taxon>
        <taxon>Streptophyta</taxon>
        <taxon>Embryophyta</taxon>
        <taxon>Tracheophyta</taxon>
        <taxon>Spermatophyta</taxon>
        <taxon>Magnoliopsida</taxon>
        <taxon>eudicotyledons</taxon>
        <taxon>Gunneridae</taxon>
        <taxon>Pentapetalae</taxon>
        <taxon>rosids</taxon>
        <taxon>malvids</taxon>
        <taxon>Malvales</taxon>
        <taxon>Malvaceae</taxon>
        <taxon>Malvoideae</taxon>
        <taxon>Gossypium</taxon>
    </lineage>
</organism>
<evidence type="ECO:0000256" key="1">
    <source>
        <dbReference type="SAM" id="MobiDB-lite"/>
    </source>
</evidence>
<dbReference type="EMBL" id="JABFAD010000002">
    <property type="protein sequence ID" value="MBA0793203.1"/>
    <property type="molecule type" value="Genomic_DNA"/>
</dbReference>
<proteinExistence type="predicted"/>
<protein>
    <recommendedName>
        <fullName evidence="4">DUF4283 domain-containing protein</fullName>
    </recommendedName>
</protein>
<reference evidence="2 3" key="1">
    <citation type="journal article" date="2019" name="Genome Biol. Evol.">
        <title>Insights into the evolution of the New World diploid cottons (Gossypium, subgenus Houzingenia) based on genome sequencing.</title>
        <authorList>
            <person name="Grover C.E."/>
            <person name="Arick M.A. 2nd"/>
            <person name="Thrash A."/>
            <person name="Conover J.L."/>
            <person name="Sanders W.S."/>
            <person name="Peterson D.G."/>
            <person name="Frelichowski J.E."/>
            <person name="Scheffler J.A."/>
            <person name="Scheffler B.E."/>
            <person name="Wendel J.F."/>
        </authorList>
    </citation>
    <scope>NUCLEOTIDE SEQUENCE [LARGE SCALE GENOMIC DNA]</scope>
    <source>
        <strain evidence="2">0</strain>
        <tissue evidence="2">Leaf</tissue>
    </source>
</reference>
<accession>A0A7J9G6R3</accession>
<feature type="non-terminal residue" evidence="2">
    <location>
        <position position="1"/>
    </location>
</feature>
<dbReference type="AlphaFoldDB" id="A0A7J9G6R3"/>
<feature type="compositionally biased region" description="Polar residues" evidence="1">
    <location>
        <begin position="149"/>
        <end position="161"/>
    </location>
</feature>
<keyword evidence="3" id="KW-1185">Reference proteome</keyword>
<evidence type="ECO:0000313" key="3">
    <source>
        <dbReference type="Proteomes" id="UP000593560"/>
    </source>
</evidence>
<name>A0A7J9G6R3_9ROSI</name>
<feature type="region of interest" description="Disordered" evidence="1">
    <location>
        <begin position="149"/>
        <end position="169"/>
    </location>
</feature>